<evidence type="ECO:0000256" key="6">
    <source>
        <dbReference type="SAM" id="SignalP"/>
    </source>
</evidence>
<feature type="transmembrane region" description="Helical" evidence="5">
    <location>
        <begin position="71"/>
        <end position="89"/>
    </location>
</feature>
<feature type="signal peptide" evidence="6">
    <location>
        <begin position="1"/>
        <end position="17"/>
    </location>
</feature>
<feature type="transmembrane region" description="Helical" evidence="5">
    <location>
        <begin position="129"/>
        <end position="147"/>
    </location>
</feature>
<dbReference type="InterPro" id="IPR020846">
    <property type="entry name" value="MFS_dom"/>
</dbReference>
<organism evidence="8 9">
    <name type="scientific">Saccharata proteae CBS 121410</name>
    <dbReference type="NCBI Taxonomy" id="1314787"/>
    <lineage>
        <taxon>Eukaryota</taxon>
        <taxon>Fungi</taxon>
        <taxon>Dikarya</taxon>
        <taxon>Ascomycota</taxon>
        <taxon>Pezizomycotina</taxon>
        <taxon>Dothideomycetes</taxon>
        <taxon>Dothideomycetes incertae sedis</taxon>
        <taxon>Botryosphaeriales</taxon>
        <taxon>Saccharataceae</taxon>
        <taxon>Saccharata</taxon>
    </lineage>
</organism>
<keyword evidence="2 5" id="KW-0812">Transmembrane</keyword>
<feature type="transmembrane region" description="Helical" evidence="5">
    <location>
        <begin position="101"/>
        <end position="122"/>
    </location>
</feature>
<feature type="transmembrane region" description="Helical" evidence="5">
    <location>
        <begin position="302"/>
        <end position="323"/>
    </location>
</feature>
<feature type="transmembrane region" description="Helical" evidence="5">
    <location>
        <begin position="330"/>
        <end position="352"/>
    </location>
</feature>
<keyword evidence="3 5" id="KW-1133">Transmembrane helix</keyword>
<dbReference type="PANTHER" id="PTHR23501">
    <property type="entry name" value="MAJOR FACILITATOR SUPERFAMILY"/>
    <property type="match status" value="1"/>
</dbReference>
<feature type="transmembrane region" description="Helical" evidence="5">
    <location>
        <begin position="266"/>
        <end position="290"/>
    </location>
</feature>
<dbReference type="PANTHER" id="PTHR23501:SF59">
    <property type="entry name" value="MAJOR FACILITATOR SUPERFAMILY (MFS) PROFILE DOMAIN-CONTAINING PROTEIN-RELATED"/>
    <property type="match status" value="1"/>
</dbReference>
<dbReference type="Pfam" id="PF07690">
    <property type="entry name" value="MFS_1"/>
    <property type="match status" value="1"/>
</dbReference>
<name>A0A9P4HPY5_9PEZI</name>
<feature type="transmembrane region" description="Helical" evidence="5">
    <location>
        <begin position="159"/>
        <end position="179"/>
    </location>
</feature>
<dbReference type="PRINTS" id="PR01036">
    <property type="entry name" value="TCRTETB"/>
</dbReference>
<evidence type="ECO:0000256" key="5">
    <source>
        <dbReference type="SAM" id="Phobius"/>
    </source>
</evidence>
<dbReference type="GO" id="GO:0022857">
    <property type="term" value="F:transmembrane transporter activity"/>
    <property type="evidence" value="ECO:0007669"/>
    <property type="project" value="InterPro"/>
</dbReference>
<feature type="chain" id="PRO_5040223842" evidence="6">
    <location>
        <begin position="18"/>
        <end position="508"/>
    </location>
</feature>
<evidence type="ECO:0000256" key="4">
    <source>
        <dbReference type="ARBA" id="ARBA00023136"/>
    </source>
</evidence>
<evidence type="ECO:0000313" key="8">
    <source>
        <dbReference type="EMBL" id="KAF2083828.1"/>
    </source>
</evidence>
<keyword evidence="6" id="KW-0732">Signal</keyword>
<evidence type="ECO:0000256" key="1">
    <source>
        <dbReference type="ARBA" id="ARBA00004141"/>
    </source>
</evidence>
<reference evidence="8" key="1">
    <citation type="journal article" date="2020" name="Stud. Mycol.">
        <title>101 Dothideomycetes genomes: a test case for predicting lifestyles and emergence of pathogens.</title>
        <authorList>
            <person name="Haridas S."/>
            <person name="Albert R."/>
            <person name="Binder M."/>
            <person name="Bloem J."/>
            <person name="Labutti K."/>
            <person name="Salamov A."/>
            <person name="Andreopoulos B."/>
            <person name="Baker S."/>
            <person name="Barry K."/>
            <person name="Bills G."/>
            <person name="Bluhm B."/>
            <person name="Cannon C."/>
            <person name="Castanera R."/>
            <person name="Culley D."/>
            <person name="Daum C."/>
            <person name="Ezra D."/>
            <person name="Gonzalez J."/>
            <person name="Henrissat B."/>
            <person name="Kuo A."/>
            <person name="Liang C."/>
            <person name="Lipzen A."/>
            <person name="Lutzoni F."/>
            <person name="Magnuson J."/>
            <person name="Mondo S."/>
            <person name="Nolan M."/>
            <person name="Ohm R."/>
            <person name="Pangilinan J."/>
            <person name="Park H.-J."/>
            <person name="Ramirez L."/>
            <person name="Alfaro M."/>
            <person name="Sun H."/>
            <person name="Tritt A."/>
            <person name="Yoshinaga Y."/>
            <person name="Zwiers L.-H."/>
            <person name="Turgeon B."/>
            <person name="Goodwin S."/>
            <person name="Spatafora J."/>
            <person name="Crous P."/>
            <person name="Grigoriev I."/>
        </authorList>
    </citation>
    <scope>NUCLEOTIDE SEQUENCE</scope>
    <source>
        <strain evidence="8">CBS 121410</strain>
    </source>
</reference>
<feature type="transmembrane region" description="Helical" evidence="5">
    <location>
        <begin position="200"/>
        <end position="218"/>
    </location>
</feature>
<dbReference type="InterPro" id="IPR036259">
    <property type="entry name" value="MFS_trans_sf"/>
</dbReference>
<keyword evidence="9" id="KW-1185">Reference proteome</keyword>
<evidence type="ECO:0000256" key="2">
    <source>
        <dbReference type="ARBA" id="ARBA00022692"/>
    </source>
</evidence>
<feature type="non-terminal residue" evidence="8">
    <location>
        <position position="1"/>
    </location>
</feature>
<feature type="transmembrane region" description="Helical" evidence="5">
    <location>
        <begin position="358"/>
        <end position="376"/>
    </location>
</feature>
<dbReference type="GO" id="GO:0005886">
    <property type="term" value="C:plasma membrane"/>
    <property type="evidence" value="ECO:0007669"/>
    <property type="project" value="TreeGrafter"/>
</dbReference>
<dbReference type="Gene3D" id="1.20.1250.20">
    <property type="entry name" value="MFS general substrate transporter like domains"/>
    <property type="match status" value="1"/>
</dbReference>
<dbReference type="OrthoDB" id="2351791at2759"/>
<dbReference type="FunFam" id="1.20.1720.10:FF:000018">
    <property type="entry name" value="Putative MFS multidrug transporter"/>
    <property type="match status" value="1"/>
</dbReference>
<evidence type="ECO:0000313" key="9">
    <source>
        <dbReference type="Proteomes" id="UP000799776"/>
    </source>
</evidence>
<protein>
    <submittedName>
        <fullName evidence="8">MFS general substrate transporter</fullName>
    </submittedName>
</protein>
<feature type="non-terminal residue" evidence="8">
    <location>
        <position position="508"/>
    </location>
</feature>
<comment type="caution">
    <text evidence="8">The sequence shown here is derived from an EMBL/GenBank/DDBJ whole genome shotgun (WGS) entry which is preliminary data.</text>
</comment>
<proteinExistence type="predicted"/>
<dbReference type="SUPFAM" id="SSF103473">
    <property type="entry name" value="MFS general substrate transporter"/>
    <property type="match status" value="1"/>
</dbReference>
<keyword evidence="4 5" id="KW-0472">Membrane</keyword>
<dbReference type="AlphaFoldDB" id="A0A9P4HPY5"/>
<sequence length="508" mass="54194">RFYAAFACLCVVNLICALDATSISVALPTMAKALHGTGVEAFWAGTSFLLAATVFQPTFATLSNEFGRKPMLLIALSFFTIGSVIGGVARNFTDLLVGRSIQGVGGGGIAAMTNILVCDLVPLKDRAKWLGLITMQWSIGSVSGPVIGGTLAEKASWRWIFWLNLPFCGVAFIMIPLFLKLQPKPGRFFDKMKQIDWVGSFLFVASTTSLLIPITWGGTLYPWISPHTLVPLLLSLLGFLLFTLWSRYLSPRPILPSTLFLTPTSLANYVSIITHGLFLWSVLFYMPLYFSAAKRLSPISSGIALFPWTFTIAPGAVVVGLLINRTSRYIWALNLGWATTTLGVGLMILFAPDTPAKMWIPLAVVSGLGLGILYPAMSICNQAAARAEDTAAAAALNPFFRNMGQMLGVAVGGSVVQNQLHARLANSATAVVVANAGTWSRDAEALVEVIRGMGMGGAEGVVRMELVGAYCGALRSLWVVIAVLAGVAGVGSAVCVRGYGLGRELETD</sequence>
<evidence type="ECO:0000259" key="7">
    <source>
        <dbReference type="PROSITE" id="PS50850"/>
    </source>
</evidence>
<feature type="domain" description="Major facilitator superfamily (MFS) profile" evidence="7">
    <location>
        <begin position="5"/>
        <end position="446"/>
    </location>
</feature>
<gene>
    <name evidence="8" type="ORF">K490DRAFT_6775</name>
</gene>
<dbReference type="InterPro" id="IPR011701">
    <property type="entry name" value="MFS"/>
</dbReference>
<feature type="transmembrane region" description="Helical" evidence="5">
    <location>
        <begin position="224"/>
        <end position="245"/>
    </location>
</feature>
<dbReference type="EMBL" id="ML978756">
    <property type="protein sequence ID" value="KAF2083828.1"/>
    <property type="molecule type" value="Genomic_DNA"/>
</dbReference>
<comment type="subcellular location">
    <subcellularLocation>
        <location evidence="1">Membrane</location>
        <topology evidence="1">Multi-pass membrane protein</topology>
    </subcellularLocation>
</comment>
<dbReference type="PROSITE" id="PS50850">
    <property type="entry name" value="MFS"/>
    <property type="match status" value="1"/>
</dbReference>
<accession>A0A9P4HPY5</accession>
<evidence type="ECO:0000256" key="3">
    <source>
        <dbReference type="ARBA" id="ARBA00022989"/>
    </source>
</evidence>
<dbReference type="Proteomes" id="UP000799776">
    <property type="component" value="Unassembled WGS sequence"/>
</dbReference>
<feature type="transmembrane region" description="Helical" evidence="5">
    <location>
        <begin position="477"/>
        <end position="499"/>
    </location>
</feature>
<feature type="transmembrane region" description="Helical" evidence="5">
    <location>
        <begin position="41"/>
        <end position="59"/>
    </location>
</feature>